<dbReference type="AlphaFoldDB" id="A0A7X1NU92"/>
<accession>A0A7X1NU92</accession>
<keyword evidence="4" id="KW-1185">Reference proteome</keyword>
<dbReference type="SUPFAM" id="SSF51905">
    <property type="entry name" value="FAD/NAD(P)-binding domain"/>
    <property type="match status" value="1"/>
</dbReference>
<dbReference type="Proteomes" id="UP000484842">
    <property type="component" value="Unassembled WGS sequence"/>
</dbReference>
<evidence type="ECO:0000256" key="1">
    <source>
        <dbReference type="ARBA" id="ARBA00023002"/>
    </source>
</evidence>
<dbReference type="PANTHER" id="PTHR43734">
    <property type="entry name" value="PHYTOENE DESATURASE"/>
    <property type="match status" value="1"/>
</dbReference>
<dbReference type="InterPro" id="IPR002937">
    <property type="entry name" value="Amino_oxidase"/>
</dbReference>
<gene>
    <name evidence="3" type="ORF">F8S09_04410</name>
</gene>
<evidence type="ECO:0000259" key="2">
    <source>
        <dbReference type="Pfam" id="PF01593"/>
    </source>
</evidence>
<dbReference type="Gene3D" id="3.50.50.60">
    <property type="entry name" value="FAD/NAD(P)-binding domain"/>
    <property type="match status" value="1"/>
</dbReference>
<evidence type="ECO:0000313" key="4">
    <source>
        <dbReference type="Proteomes" id="UP000484842"/>
    </source>
</evidence>
<dbReference type="GO" id="GO:0016491">
    <property type="term" value="F:oxidoreductase activity"/>
    <property type="evidence" value="ECO:0007669"/>
    <property type="project" value="UniProtKB-KW"/>
</dbReference>
<protein>
    <submittedName>
        <fullName evidence="3">NAD(P)/FAD-dependent oxidoreductase</fullName>
    </submittedName>
</protein>
<dbReference type="Pfam" id="PF01593">
    <property type="entry name" value="Amino_oxidase"/>
    <property type="match status" value="1"/>
</dbReference>
<proteinExistence type="predicted"/>
<keyword evidence="1" id="KW-0560">Oxidoreductase</keyword>
<organism evidence="3 4">
    <name type="scientific">Deinococcus terrestris</name>
    <dbReference type="NCBI Taxonomy" id="2651870"/>
    <lineage>
        <taxon>Bacteria</taxon>
        <taxon>Thermotogati</taxon>
        <taxon>Deinococcota</taxon>
        <taxon>Deinococci</taxon>
        <taxon>Deinococcales</taxon>
        <taxon>Deinococcaceae</taxon>
        <taxon>Deinococcus</taxon>
    </lineage>
</organism>
<evidence type="ECO:0000313" key="3">
    <source>
        <dbReference type="EMBL" id="MPY65940.1"/>
    </source>
</evidence>
<dbReference type="PANTHER" id="PTHR43734:SF7">
    <property type="entry name" value="4,4'-DIAPONEUROSPORENE OXYGENASE"/>
    <property type="match status" value="1"/>
</dbReference>
<dbReference type="EMBL" id="WBSL01000001">
    <property type="protein sequence ID" value="MPY65940.1"/>
    <property type="molecule type" value="Genomic_DNA"/>
</dbReference>
<comment type="caution">
    <text evidence="3">The sequence shown here is derived from an EMBL/GenBank/DDBJ whole genome shotgun (WGS) entry which is preliminary data.</text>
</comment>
<dbReference type="InterPro" id="IPR036188">
    <property type="entry name" value="FAD/NAD-bd_sf"/>
</dbReference>
<reference evidence="3 4" key="1">
    <citation type="submission" date="2019-10" db="EMBL/GenBank/DDBJ databases">
        <title>Deinococcus sp. isolated from soil.</title>
        <authorList>
            <person name="Li Y."/>
            <person name="Wang J."/>
        </authorList>
    </citation>
    <scope>NUCLEOTIDE SEQUENCE [LARGE SCALE GENOMIC DNA]</scope>
    <source>
        <strain evidence="3 4">SDU3-2</strain>
    </source>
</reference>
<feature type="domain" description="Amine oxidase" evidence="2">
    <location>
        <begin position="24"/>
        <end position="292"/>
    </location>
</feature>
<name>A0A7X1NU92_9DEIO</name>
<sequence length="462" mass="47489">MRQRSALSPQPSAPRSVGILGGGLAGIALAALLGHRGHAVTVYERDRAGGKLRRVTVGGLDFDTGPSLFTFPDVWRAFLARLGEEGDSLDLRPLPGGLGLHHTPFGAVPMPVPPGHPLHPAWEAYRAAAQPLAPHLTTLLTTPPHLTDPIFRRASAALFRATGGHLTASAWVHSRRLPPALAHAVGTHALNAGLAPQDAPSLYALIPALAAGDVARPASGMGALLDTLLALGRARGVRVLEGAEVVRVGAGRGSLSLRGGEERRHDLLVSALDPARLAGLLGRPVRSPAHRRTVSGVALYAALPGESGLPATSVLPPADFGVFRAAVRAGALPPDTLALVHADGPRLAVLLTAPATGRDLGPDHPWVRGQVGRVEHLLGVPGLLASARDVVALPPAHYAAGGHPGGAIYGAALPVWRGGPLHPQTYRRAPGLWQVGTGVHPGGGIPAVLGGALIVDRLIAQT</sequence>
<dbReference type="RefSeq" id="WP_322618522.1">
    <property type="nucleotide sequence ID" value="NZ_WBSL01000001.1"/>
</dbReference>